<evidence type="ECO:0000256" key="1">
    <source>
        <dbReference type="SAM" id="Coils"/>
    </source>
</evidence>
<reference evidence="2" key="1">
    <citation type="journal article" date="2023" name="Front. Mar. Sci.">
        <title>Tracing the invertebrate herpesviruses in the global sequence datasets.</title>
        <authorList>
            <person name="Rosani U."/>
            <person name="Gaia M."/>
            <person name="Delmont T.O."/>
            <person name="Krupovic M."/>
        </authorList>
    </citation>
    <scope>NUCLEOTIDE SEQUENCE</scope>
    <source>
        <strain evidence="2">MalacoHV1/China/2018</strain>
    </source>
</reference>
<protein>
    <submittedName>
        <fullName evidence="2">ORF118</fullName>
    </submittedName>
</protein>
<reference evidence="2" key="2">
    <citation type="submission" date="2023-01" db="EMBL/GenBank/DDBJ databases">
        <authorList>
            <person name="Rosani U."/>
            <person name="Delmont T.O."/>
            <person name="Gaia M."/>
            <person name="Krupovic M."/>
        </authorList>
    </citation>
    <scope>NUCLEOTIDE SEQUENCE</scope>
    <source>
        <strain evidence="2">MalacoHV1/China/2018</strain>
    </source>
</reference>
<accession>A0AA48P7U9</accession>
<name>A0AA48P7U9_9VIRU</name>
<proteinExistence type="predicted"/>
<evidence type="ECO:0000313" key="2">
    <source>
        <dbReference type="EMBL" id="DBA11819.1"/>
    </source>
</evidence>
<sequence>MAGLFSSDDRIESRGAEPFSLMPNGGLGAKKLDQILKKYHNVSTDVSTDLIHPTVTSILALDMLESSHRYSMYANEMFKHMRDLVEAFKLYLIGDAVKIAKNSLVVDPVIFQQDNVEEVAEETLEDTIEEITSIFDEINFLARVEKISEKFKYAVKLSLALGFCPCIPTNGNDGCVIRPDQRTYFGTSKTLIILDSYLAALEYSLSKVSFLSINKIISDLIITDQTGVKTATLISKPNKVISSLNFTEVFCPNGTDSDVNLLQSILKSSGGNLTFMVQFEIQLAFARNESKNYLLERMKKTQLVVGTEMSSEAKSILNNIIKSEIESSTSTAILKKIEDNEKLNKDMEKINEKRLMLENTSAELQKRVSDMIRSKDEELTARAVALASKTREINISKLNNRILEKNDRSVKEAEEKRMRINCGENVDVYHDVFETDTTFGLYPMGSKQNQRDDNVALKAKQDLDLKKERDVIDKQLKVEKMRTNILQQTLNEEVVKNEALVQKQKEMEIQVKSHEEKEKILTKIMTDKDSKIKELEVHLNKTSDYISKAAESLQLSHKDRDRVLKLINDVRVNNSYITSGEKNDVFITELINYFGSFNTMTQESLDIINKRNFSRVAYDQVLSENCVRPTPIFYHVHSERDLNRVNEWVPLDWMRDRPVRDAIAQSHDRDLSSTYTSPSDSSDQAVMDTRELYVLDVNPVPMDVEQKLKQHMSDNMEMSTYLPALQKRFMSVQFKSIGNVKEHVENTVQTTWESFITSIFRIGRDRVTVVGQKMDPMITNETLRVFMTPFLRVFDGIQNLSADVINNVIKNLLLQDNPIAEGDFDSTTSMIITSILKPYINKAVHKRKRIIAKATRIGRASNQQPTQQLIAVQPTQNYGFITGLHPQQGFIQMYPA</sequence>
<organism evidence="2">
    <name type="scientific">Malaco herpesvirus 1</name>
    <dbReference type="NCBI Taxonomy" id="3031797"/>
    <lineage>
        <taxon>Viruses</taxon>
        <taxon>Duplodnaviria</taxon>
        <taxon>Heunggongvirae</taxon>
        <taxon>Peploviricota</taxon>
        <taxon>Herviviricetes</taxon>
        <taxon>Herpesvirales</taxon>
        <taxon>Malacoherpesviridae</taxon>
    </lineage>
</organism>
<feature type="coiled-coil region" evidence="1">
    <location>
        <begin position="333"/>
        <end position="367"/>
    </location>
</feature>
<keyword evidence="1" id="KW-0175">Coiled coil</keyword>
<dbReference type="EMBL" id="BK063096">
    <property type="protein sequence ID" value="DBA11819.1"/>
    <property type="molecule type" value="Genomic_DNA"/>
</dbReference>